<protein>
    <recommendedName>
        <fullName evidence="4">DUF2939 domain-containing protein</fullName>
    </recommendedName>
</protein>
<evidence type="ECO:0008006" key="4">
    <source>
        <dbReference type="Google" id="ProtNLM"/>
    </source>
</evidence>
<accession>A0ABR7RR08</accession>
<evidence type="ECO:0000313" key="2">
    <source>
        <dbReference type="EMBL" id="MBC9209039.1"/>
    </source>
</evidence>
<dbReference type="Proteomes" id="UP000626026">
    <property type="component" value="Unassembled WGS sequence"/>
</dbReference>
<sequence>MSSSIDSWDEVWDDYEARQPEPEAQRGAPRRRRGVWRRVVVPVLAAVVFLLGCLAGSAWPVLNLYALALRQDAPGLLRQVDLRGAQPGLLAGLRRHAGLEAAATAPGRGSAAEALLGAMAEEMATALAHPGALAQLAVARQGGAVVPLGGAVAPPLQAPVLAGRGAMSLDIGVARGVGGFGLDLAWRQGGWHAVAVSLLDPPVTLGAAGVRAQGAQAALAVPGRRSG</sequence>
<dbReference type="EMBL" id="JACTVA010000044">
    <property type="protein sequence ID" value="MBC9209039.1"/>
    <property type="molecule type" value="Genomic_DNA"/>
</dbReference>
<keyword evidence="1" id="KW-1133">Transmembrane helix</keyword>
<proteinExistence type="predicted"/>
<evidence type="ECO:0000256" key="1">
    <source>
        <dbReference type="SAM" id="Phobius"/>
    </source>
</evidence>
<reference evidence="2 3" key="1">
    <citation type="journal article" date="2013" name="Int. J. Syst. Evol. Microbiol.">
        <title>Roseomonas aerophila sp. nov., isolated from air.</title>
        <authorList>
            <person name="Kim S.J."/>
            <person name="Weon H.Y."/>
            <person name="Ahn J.H."/>
            <person name="Hong S.B."/>
            <person name="Seok S.J."/>
            <person name="Whang K.S."/>
            <person name="Kwon S.W."/>
        </authorList>
    </citation>
    <scope>NUCLEOTIDE SEQUENCE [LARGE SCALE GENOMIC DNA]</scope>
    <source>
        <strain evidence="2 3">NBRC 108923</strain>
    </source>
</reference>
<gene>
    <name evidence="2" type="ORF">IBL26_19510</name>
</gene>
<keyword evidence="3" id="KW-1185">Reference proteome</keyword>
<feature type="transmembrane region" description="Helical" evidence="1">
    <location>
        <begin position="39"/>
        <end position="62"/>
    </location>
</feature>
<evidence type="ECO:0000313" key="3">
    <source>
        <dbReference type="Proteomes" id="UP000626026"/>
    </source>
</evidence>
<keyword evidence="1" id="KW-0812">Transmembrane</keyword>
<dbReference type="RefSeq" id="WP_187786185.1">
    <property type="nucleotide sequence ID" value="NZ_JACTVA010000044.1"/>
</dbReference>
<organism evidence="2 3">
    <name type="scientific">Teichococcus aerophilus</name>
    <dbReference type="NCBI Taxonomy" id="1224513"/>
    <lineage>
        <taxon>Bacteria</taxon>
        <taxon>Pseudomonadati</taxon>
        <taxon>Pseudomonadota</taxon>
        <taxon>Alphaproteobacteria</taxon>
        <taxon>Acetobacterales</taxon>
        <taxon>Roseomonadaceae</taxon>
        <taxon>Roseomonas</taxon>
    </lineage>
</organism>
<name>A0ABR7RR08_9PROT</name>
<keyword evidence="1" id="KW-0472">Membrane</keyword>
<comment type="caution">
    <text evidence="2">The sequence shown here is derived from an EMBL/GenBank/DDBJ whole genome shotgun (WGS) entry which is preliminary data.</text>
</comment>